<keyword evidence="1" id="KW-0347">Helicase</keyword>
<name>A0A8X6GID7_TRICU</name>
<sequence>MFRNHNCLVRDCKSAIDDVRSDYFRADEAPSNEHERRFNGSRISSGADDIGQRVILPASYTGSPRDMQEYAQDALTYVRKYGLQTFLSPLHLKKIVPTQIDDIIRVELPDPEEGPGLVEIVKKNMIHEPRRLHNPHSPCMKDRKYTKKYPRQLLKETQTSGEGYPLYRRRDSVDGGHTTVKLINVDIKIDNQ</sequence>
<comment type="caution">
    <text evidence="1">The sequence shown here is derived from an EMBL/GenBank/DDBJ whole genome shotgun (WGS) entry which is preliminary data.</text>
</comment>
<accession>A0A8X6GID7</accession>
<dbReference type="Proteomes" id="UP000887116">
    <property type="component" value="Unassembled WGS sequence"/>
</dbReference>
<keyword evidence="1" id="KW-0378">Hydrolase</keyword>
<evidence type="ECO:0000313" key="2">
    <source>
        <dbReference type="Proteomes" id="UP000887116"/>
    </source>
</evidence>
<proteinExistence type="predicted"/>
<dbReference type="AlphaFoldDB" id="A0A8X6GID7"/>
<gene>
    <name evidence="1" type="primary">ANCCAN_23590</name>
    <name evidence="1" type="ORF">TNCT_355861</name>
</gene>
<evidence type="ECO:0000313" key="1">
    <source>
        <dbReference type="EMBL" id="GFR04967.1"/>
    </source>
</evidence>
<keyword evidence="2" id="KW-1185">Reference proteome</keyword>
<keyword evidence="1" id="KW-0547">Nucleotide-binding</keyword>
<protein>
    <submittedName>
        <fullName evidence="1">ATP-dependent DNA helicase</fullName>
    </submittedName>
</protein>
<dbReference type="EMBL" id="BMAO01035648">
    <property type="protein sequence ID" value="GFR04967.1"/>
    <property type="molecule type" value="Genomic_DNA"/>
</dbReference>
<reference evidence="1" key="1">
    <citation type="submission" date="2020-07" db="EMBL/GenBank/DDBJ databases">
        <title>Multicomponent nature underlies the extraordinary mechanical properties of spider dragline silk.</title>
        <authorList>
            <person name="Kono N."/>
            <person name="Nakamura H."/>
            <person name="Mori M."/>
            <person name="Yoshida Y."/>
            <person name="Ohtoshi R."/>
            <person name="Malay A.D."/>
            <person name="Moran D.A.P."/>
            <person name="Tomita M."/>
            <person name="Numata K."/>
            <person name="Arakawa K."/>
        </authorList>
    </citation>
    <scope>NUCLEOTIDE SEQUENCE</scope>
</reference>
<keyword evidence="1" id="KW-0067">ATP-binding</keyword>
<dbReference type="GO" id="GO:0004386">
    <property type="term" value="F:helicase activity"/>
    <property type="evidence" value="ECO:0007669"/>
    <property type="project" value="UniProtKB-KW"/>
</dbReference>
<organism evidence="1 2">
    <name type="scientific">Trichonephila clavata</name>
    <name type="common">Joro spider</name>
    <name type="synonym">Nephila clavata</name>
    <dbReference type="NCBI Taxonomy" id="2740835"/>
    <lineage>
        <taxon>Eukaryota</taxon>
        <taxon>Metazoa</taxon>
        <taxon>Ecdysozoa</taxon>
        <taxon>Arthropoda</taxon>
        <taxon>Chelicerata</taxon>
        <taxon>Arachnida</taxon>
        <taxon>Araneae</taxon>
        <taxon>Araneomorphae</taxon>
        <taxon>Entelegynae</taxon>
        <taxon>Araneoidea</taxon>
        <taxon>Nephilidae</taxon>
        <taxon>Trichonephila</taxon>
    </lineage>
</organism>
<dbReference type="OrthoDB" id="10051381at2759"/>